<protein>
    <recommendedName>
        <fullName evidence="6">ANTAR domain-containing protein</fullName>
    </recommendedName>
</protein>
<keyword evidence="8" id="KW-1185">Reference proteome</keyword>
<comment type="caution">
    <text evidence="7">The sequence shown here is derived from an EMBL/GenBank/DDBJ whole genome shotgun (WGS) entry which is preliminary data.</text>
</comment>
<dbReference type="Pfam" id="PF03861">
    <property type="entry name" value="ANTAR"/>
    <property type="match status" value="1"/>
</dbReference>
<dbReference type="SUPFAM" id="SSF55781">
    <property type="entry name" value="GAF domain-like"/>
    <property type="match status" value="1"/>
</dbReference>
<dbReference type="EMBL" id="JACCCZ010000001">
    <property type="protein sequence ID" value="NYG00243.1"/>
    <property type="molecule type" value="Genomic_DNA"/>
</dbReference>
<organism evidence="7 8">
    <name type="scientific">Pseudonocardia alni</name>
    <name type="common">Amycolata alni</name>
    <dbReference type="NCBI Taxonomy" id="33907"/>
    <lineage>
        <taxon>Bacteria</taxon>
        <taxon>Bacillati</taxon>
        <taxon>Actinomycetota</taxon>
        <taxon>Actinomycetes</taxon>
        <taxon>Pseudonocardiales</taxon>
        <taxon>Pseudonocardiaceae</taxon>
        <taxon>Pseudonocardia</taxon>
    </lineage>
</organism>
<dbReference type="Gene3D" id="3.30.450.40">
    <property type="match status" value="1"/>
</dbReference>
<evidence type="ECO:0000259" key="6">
    <source>
        <dbReference type="PROSITE" id="PS50921"/>
    </source>
</evidence>
<gene>
    <name evidence="7" type="ORF">HDA37_000528</name>
</gene>
<feature type="region of interest" description="Disordered" evidence="5">
    <location>
        <begin position="49"/>
        <end position="68"/>
    </location>
</feature>
<keyword evidence="4" id="KW-0804">Transcription</keyword>
<dbReference type="InterPro" id="IPR003018">
    <property type="entry name" value="GAF"/>
</dbReference>
<keyword evidence="1" id="KW-0808">Transferase</keyword>
<sequence>MTVPPDIEAVLAELRDAAAGLVSARHITDLDDALRGIVTAAVATVPGAEGGGISRTHGRRVTSHHPSTPRIARLDTTQSRLGEGPCVDAADRPPASGVVHADDLAGPDAARWPRFAPRATRLGYRSIVSTGLAHRTGPHTALNLYAQNPHAFDDTAHAVAGLFAVQAAMLLHGAEHTAHLQRALESRDIIGRAKGVLTERFGLDDDAAFRRLVTSSQETNMKLADVARWVVEDAVARRQERGSSSA</sequence>
<name>A0A852VTM2_PSEA5</name>
<dbReference type="GO" id="GO:0003723">
    <property type="term" value="F:RNA binding"/>
    <property type="evidence" value="ECO:0007669"/>
    <property type="project" value="InterPro"/>
</dbReference>
<proteinExistence type="predicted"/>
<feature type="domain" description="ANTAR" evidence="6">
    <location>
        <begin position="170"/>
        <end position="231"/>
    </location>
</feature>
<dbReference type="SMART" id="SM01012">
    <property type="entry name" value="ANTAR"/>
    <property type="match status" value="1"/>
</dbReference>
<evidence type="ECO:0000313" key="8">
    <source>
        <dbReference type="Proteomes" id="UP000549695"/>
    </source>
</evidence>
<evidence type="ECO:0000256" key="5">
    <source>
        <dbReference type="SAM" id="MobiDB-lite"/>
    </source>
</evidence>
<reference evidence="7 8" key="1">
    <citation type="submission" date="2020-07" db="EMBL/GenBank/DDBJ databases">
        <title>Sequencing the genomes of 1000 actinobacteria strains.</title>
        <authorList>
            <person name="Klenk H.-P."/>
        </authorList>
    </citation>
    <scope>NUCLEOTIDE SEQUENCE [LARGE SCALE GENOMIC DNA]</scope>
    <source>
        <strain evidence="7 8">DSM 44749</strain>
    </source>
</reference>
<dbReference type="Proteomes" id="UP000549695">
    <property type="component" value="Unassembled WGS sequence"/>
</dbReference>
<dbReference type="InterPro" id="IPR036388">
    <property type="entry name" value="WH-like_DNA-bd_sf"/>
</dbReference>
<dbReference type="GO" id="GO:0016301">
    <property type="term" value="F:kinase activity"/>
    <property type="evidence" value="ECO:0007669"/>
    <property type="project" value="UniProtKB-KW"/>
</dbReference>
<dbReference type="AlphaFoldDB" id="A0A852VTM2"/>
<dbReference type="RefSeq" id="WP_179760096.1">
    <property type="nucleotide sequence ID" value="NZ_BAAAJZ010000011.1"/>
</dbReference>
<dbReference type="SUPFAM" id="SSF52172">
    <property type="entry name" value="CheY-like"/>
    <property type="match status" value="1"/>
</dbReference>
<dbReference type="InterPro" id="IPR012074">
    <property type="entry name" value="GAF_ANTAR"/>
</dbReference>
<evidence type="ECO:0000313" key="7">
    <source>
        <dbReference type="EMBL" id="NYG00243.1"/>
    </source>
</evidence>
<dbReference type="PIRSF" id="PIRSF036625">
    <property type="entry name" value="GAF_ANTAR"/>
    <property type="match status" value="1"/>
</dbReference>
<evidence type="ECO:0000256" key="3">
    <source>
        <dbReference type="ARBA" id="ARBA00023015"/>
    </source>
</evidence>
<dbReference type="InterPro" id="IPR011006">
    <property type="entry name" value="CheY-like_superfamily"/>
</dbReference>
<dbReference type="PROSITE" id="PS50921">
    <property type="entry name" value="ANTAR"/>
    <property type="match status" value="1"/>
</dbReference>
<evidence type="ECO:0000256" key="2">
    <source>
        <dbReference type="ARBA" id="ARBA00022777"/>
    </source>
</evidence>
<dbReference type="Gene3D" id="1.10.10.10">
    <property type="entry name" value="Winged helix-like DNA-binding domain superfamily/Winged helix DNA-binding domain"/>
    <property type="match status" value="1"/>
</dbReference>
<dbReference type="Pfam" id="PF13185">
    <property type="entry name" value="GAF_2"/>
    <property type="match status" value="1"/>
</dbReference>
<evidence type="ECO:0000256" key="1">
    <source>
        <dbReference type="ARBA" id="ARBA00022679"/>
    </source>
</evidence>
<keyword evidence="3" id="KW-0805">Transcription regulation</keyword>
<keyword evidence="2" id="KW-0418">Kinase</keyword>
<accession>A0A852VTM2</accession>
<dbReference type="InterPro" id="IPR005561">
    <property type="entry name" value="ANTAR"/>
</dbReference>
<evidence type="ECO:0000256" key="4">
    <source>
        <dbReference type="ARBA" id="ARBA00023163"/>
    </source>
</evidence>
<dbReference type="InterPro" id="IPR029016">
    <property type="entry name" value="GAF-like_dom_sf"/>
</dbReference>
<dbReference type="GeneID" id="98050353"/>